<dbReference type="GO" id="GO:0004177">
    <property type="term" value="F:aminopeptidase activity"/>
    <property type="evidence" value="ECO:0007669"/>
    <property type="project" value="UniProtKB-KW"/>
</dbReference>
<protein>
    <submittedName>
        <fullName evidence="2">M1 family metallopeptidase</fullName>
        <ecNumber evidence="2">3.4.11.-</ecNumber>
    </submittedName>
</protein>
<evidence type="ECO:0000259" key="1">
    <source>
        <dbReference type="Pfam" id="PF01433"/>
    </source>
</evidence>
<gene>
    <name evidence="2" type="ORF">QNI22_27915</name>
</gene>
<sequence length="636" mass="72726">MKKSFFTLLTVLQSVIFTGQGIAQHVEDLYVPLEFQNAYAKGTRSTDGKPGPNYWQNKSEYAIQVELVPATREIKGSETITYFNNSNDTLSQVVIRLYPNLFKKGAARGEDVDPGDVTDGVTISSLQVNNRSVETKPGQGRGAQVRYSTTNLFVKLSQPLYPKTSLKLAINWTYTIPAKTHIREGTYGDNTFMVAYWYPQVAVYDDVDGWDRLEYKGQTEFYNDFSTFDVTVKVPQNFIVWGTGVWQNPDESLTQTYLTRYINSKKSDEITHIITSEDLQKKSITQNKAQLHYHFKAENVPDFVFAASNRYLWDATSAIAEPNRRTAISAVYDPASKDFYEIAKFSKQSVEYLSTQMPGVPYPYPNLTIFNGSGGMEFPMFVNDASYPMEEAAEVVAHEIAHTYFPFYMGINERKYAWMDEGWAQFLPNGIPFQIGANTFYPQQYNALYLSSVNGREMEMPMMMPSTILENQLSYGFASYFRPAVAYATLQDLLGKDKFKQVLNEYMNRWNGKHPSPYDFFYTFNNATKEDLTWFWKPWFFERGYSDLSIKKVETGKTTKIIIGRNGILPVSITLTVTFTDGTTDTHHETARVWQSGVREFAITKKYTKSIQKIDLGSPEIPDINIQNNTYSVNQQ</sequence>
<comment type="caution">
    <text evidence="2">The sequence shown here is derived from an EMBL/GenBank/DDBJ whole genome shotgun (WGS) entry which is preliminary data.</text>
</comment>
<dbReference type="RefSeq" id="WP_314515883.1">
    <property type="nucleotide sequence ID" value="NZ_JASJOU010000012.1"/>
</dbReference>
<evidence type="ECO:0000313" key="3">
    <source>
        <dbReference type="Proteomes" id="UP001232063"/>
    </source>
</evidence>
<keyword evidence="3" id="KW-1185">Reference proteome</keyword>
<dbReference type="SUPFAM" id="SSF55486">
    <property type="entry name" value="Metalloproteases ('zincins'), catalytic domain"/>
    <property type="match status" value="1"/>
</dbReference>
<feature type="domain" description="Peptidase M1 membrane alanine aminopeptidase" evidence="1">
    <location>
        <begin position="389"/>
        <end position="539"/>
    </location>
</feature>
<keyword evidence="2" id="KW-0645">Protease</keyword>
<keyword evidence="2" id="KW-0378">Hydrolase</keyword>
<dbReference type="InterPro" id="IPR014782">
    <property type="entry name" value="Peptidase_M1_dom"/>
</dbReference>
<dbReference type="GO" id="GO:0008237">
    <property type="term" value="F:metallopeptidase activity"/>
    <property type="evidence" value="ECO:0007669"/>
    <property type="project" value="InterPro"/>
</dbReference>
<dbReference type="EMBL" id="JASJOU010000012">
    <property type="protein sequence ID" value="MDJ1504520.1"/>
    <property type="molecule type" value="Genomic_DNA"/>
</dbReference>
<dbReference type="Proteomes" id="UP001232063">
    <property type="component" value="Unassembled WGS sequence"/>
</dbReference>
<organism evidence="2 3">
    <name type="scientific">Xanthocytophaga agilis</name>
    <dbReference type="NCBI Taxonomy" id="3048010"/>
    <lineage>
        <taxon>Bacteria</taxon>
        <taxon>Pseudomonadati</taxon>
        <taxon>Bacteroidota</taxon>
        <taxon>Cytophagia</taxon>
        <taxon>Cytophagales</taxon>
        <taxon>Rhodocytophagaceae</taxon>
        <taxon>Xanthocytophaga</taxon>
    </lineage>
</organism>
<accession>A0AAE3RAI6</accession>
<dbReference type="GO" id="GO:0008270">
    <property type="term" value="F:zinc ion binding"/>
    <property type="evidence" value="ECO:0007669"/>
    <property type="project" value="InterPro"/>
</dbReference>
<dbReference type="CDD" id="cd09604">
    <property type="entry name" value="M1_APN_like"/>
    <property type="match status" value="1"/>
</dbReference>
<proteinExistence type="predicted"/>
<dbReference type="AlphaFoldDB" id="A0AAE3RAI6"/>
<reference evidence="2" key="1">
    <citation type="submission" date="2023-05" db="EMBL/GenBank/DDBJ databases">
        <authorList>
            <person name="Zhang X."/>
        </authorList>
    </citation>
    <scope>NUCLEOTIDE SEQUENCE</scope>
    <source>
        <strain evidence="2">BD1B2-1</strain>
    </source>
</reference>
<name>A0AAE3RAI6_9BACT</name>
<dbReference type="InterPro" id="IPR027268">
    <property type="entry name" value="Peptidase_M4/M1_CTD_sf"/>
</dbReference>
<keyword evidence="2" id="KW-0031">Aminopeptidase</keyword>
<dbReference type="EC" id="3.4.11.-" evidence="2"/>
<evidence type="ECO:0000313" key="2">
    <source>
        <dbReference type="EMBL" id="MDJ1504520.1"/>
    </source>
</evidence>
<dbReference type="Pfam" id="PF01433">
    <property type="entry name" value="Peptidase_M1"/>
    <property type="match status" value="1"/>
</dbReference>
<dbReference type="Gene3D" id="1.10.390.10">
    <property type="entry name" value="Neutral Protease Domain 2"/>
    <property type="match status" value="1"/>
</dbReference>